<protein>
    <submittedName>
        <fullName evidence="1">Uncharacterized protein</fullName>
    </submittedName>
</protein>
<name>A0ABR0VCG8_REHGL</name>
<evidence type="ECO:0000313" key="1">
    <source>
        <dbReference type="EMBL" id="KAK6131605.1"/>
    </source>
</evidence>
<reference evidence="1 2" key="1">
    <citation type="journal article" date="2021" name="Comput. Struct. Biotechnol. J.">
        <title>De novo genome assembly of the potent medicinal plant Rehmannia glutinosa using nanopore technology.</title>
        <authorList>
            <person name="Ma L."/>
            <person name="Dong C."/>
            <person name="Song C."/>
            <person name="Wang X."/>
            <person name="Zheng X."/>
            <person name="Niu Y."/>
            <person name="Chen S."/>
            <person name="Feng W."/>
        </authorList>
    </citation>
    <scope>NUCLEOTIDE SEQUENCE [LARGE SCALE GENOMIC DNA]</scope>
    <source>
        <strain evidence="1">DH-2019</strain>
    </source>
</reference>
<gene>
    <name evidence="1" type="ORF">DH2020_034619</name>
</gene>
<accession>A0ABR0VCG8</accession>
<comment type="caution">
    <text evidence="1">The sequence shown here is derived from an EMBL/GenBank/DDBJ whole genome shotgun (WGS) entry which is preliminary data.</text>
</comment>
<organism evidence="1 2">
    <name type="scientific">Rehmannia glutinosa</name>
    <name type="common">Chinese foxglove</name>
    <dbReference type="NCBI Taxonomy" id="99300"/>
    <lineage>
        <taxon>Eukaryota</taxon>
        <taxon>Viridiplantae</taxon>
        <taxon>Streptophyta</taxon>
        <taxon>Embryophyta</taxon>
        <taxon>Tracheophyta</taxon>
        <taxon>Spermatophyta</taxon>
        <taxon>Magnoliopsida</taxon>
        <taxon>eudicotyledons</taxon>
        <taxon>Gunneridae</taxon>
        <taxon>Pentapetalae</taxon>
        <taxon>asterids</taxon>
        <taxon>lamiids</taxon>
        <taxon>Lamiales</taxon>
        <taxon>Orobanchaceae</taxon>
        <taxon>Rehmannieae</taxon>
        <taxon>Rehmannia</taxon>
    </lineage>
</organism>
<proteinExistence type="predicted"/>
<dbReference type="EMBL" id="JABTTQ020001348">
    <property type="protein sequence ID" value="KAK6131605.1"/>
    <property type="molecule type" value="Genomic_DNA"/>
</dbReference>
<sequence>MGSSHILQVESFMGERALALQRQQQTRFVLNRGFPGVGMGANGGTGVFLPRISSNMVTATVTKKHNPRSAGKGPRMNNLPPRKLLLNRRQQEYRGYAAAEVRTPNNWNY</sequence>
<keyword evidence="2" id="KW-1185">Reference proteome</keyword>
<evidence type="ECO:0000313" key="2">
    <source>
        <dbReference type="Proteomes" id="UP001318860"/>
    </source>
</evidence>
<dbReference type="Proteomes" id="UP001318860">
    <property type="component" value="Unassembled WGS sequence"/>
</dbReference>